<dbReference type="Gene3D" id="1.50.40.10">
    <property type="entry name" value="Mitochondrial carrier domain"/>
    <property type="match status" value="2"/>
</dbReference>
<organism evidence="10 11">
    <name type="scientific">Plasmodiophora brassicae</name>
    <name type="common">Clubroot disease agent</name>
    <dbReference type="NCBI Taxonomy" id="37360"/>
    <lineage>
        <taxon>Eukaryota</taxon>
        <taxon>Sar</taxon>
        <taxon>Rhizaria</taxon>
        <taxon>Endomyxa</taxon>
        <taxon>Phytomyxea</taxon>
        <taxon>Plasmodiophorida</taxon>
        <taxon>Plasmodiophoridae</taxon>
        <taxon>Plasmodiophora</taxon>
    </lineage>
</organism>
<evidence type="ECO:0008006" key="12">
    <source>
        <dbReference type="Google" id="ProtNLM"/>
    </source>
</evidence>
<evidence type="ECO:0000256" key="6">
    <source>
        <dbReference type="ARBA" id="ARBA00022989"/>
    </source>
</evidence>
<accession>A0A3P3Y106</accession>
<evidence type="ECO:0000256" key="7">
    <source>
        <dbReference type="ARBA" id="ARBA00023136"/>
    </source>
</evidence>
<name>A0A3P3Y106_PLABS</name>
<proteinExistence type="inferred from homology"/>
<evidence type="ECO:0000256" key="4">
    <source>
        <dbReference type="ARBA" id="ARBA00022692"/>
    </source>
</evidence>
<evidence type="ECO:0000256" key="1">
    <source>
        <dbReference type="ARBA" id="ARBA00004141"/>
    </source>
</evidence>
<keyword evidence="7 8" id="KW-0472">Membrane</keyword>
<evidence type="ECO:0000313" key="11">
    <source>
        <dbReference type="Proteomes" id="UP000290189"/>
    </source>
</evidence>
<dbReference type="PROSITE" id="PS50920">
    <property type="entry name" value="SOLCAR"/>
    <property type="match status" value="3"/>
</dbReference>
<keyword evidence="3 9" id="KW-0813">Transport</keyword>
<keyword evidence="10" id="KW-0496">Mitochondrion</keyword>
<evidence type="ECO:0000256" key="5">
    <source>
        <dbReference type="ARBA" id="ARBA00022737"/>
    </source>
</evidence>
<protein>
    <recommendedName>
        <fullName evidence="12">Mitochondrial carrier protein</fullName>
    </recommendedName>
</protein>
<dbReference type="AlphaFoldDB" id="A0A3P3Y106"/>
<sequence length="306" mass="33974">MSAPTPPVRIDHEDDIHWEDLSIPRYFALNTLFVVLYDSALHPFDTIKTRQQYYRTASGTRPLSAWETAREVLRARGPKGLFAGWRASMFTNMPGHLVYFGTYEAAKQVLMDNVPGLRHTQICMLAGVISEFTSTGFHTPGDVIAKRLMVFPLDKRPRPTDFDLVRNVLRTDGPRGLWRGLTTSIMTNSPNSATWFGTYEFAKTHLHRLGWLDPTIEQLACGAMAGFASVVVSNPLDVVRTLVQTSPASTKMSIVGTISRQVRTQGVPGLFRGIGPRLMISVPGSAITFATYELLKKLASKDTDNS</sequence>
<dbReference type="InterPro" id="IPR023395">
    <property type="entry name" value="MCP_dom_sf"/>
</dbReference>
<dbReference type="Pfam" id="PF00153">
    <property type="entry name" value="Mito_carr"/>
    <property type="match status" value="3"/>
</dbReference>
<dbReference type="GO" id="GO:0016020">
    <property type="term" value="C:membrane"/>
    <property type="evidence" value="ECO:0007669"/>
    <property type="project" value="UniProtKB-SubCell"/>
</dbReference>
<evidence type="ECO:0000313" key="10">
    <source>
        <dbReference type="EMBL" id="SPQ93877.1"/>
    </source>
</evidence>
<evidence type="ECO:0000256" key="8">
    <source>
        <dbReference type="PROSITE-ProRule" id="PRU00282"/>
    </source>
</evidence>
<keyword evidence="5" id="KW-0677">Repeat</keyword>
<evidence type="ECO:0000256" key="2">
    <source>
        <dbReference type="ARBA" id="ARBA00006375"/>
    </source>
</evidence>
<dbReference type="PANTHER" id="PTHR45667">
    <property type="entry name" value="S-ADENOSYLMETHIONINE MITOCHONDRIAL CARRIER PROTEIN"/>
    <property type="match status" value="1"/>
</dbReference>
<evidence type="ECO:0000256" key="3">
    <source>
        <dbReference type="ARBA" id="ARBA00022448"/>
    </source>
</evidence>
<feature type="repeat" description="Solcar" evidence="8">
    <location>
        <begin position="213"/>
        <end position="298"/>
    </location>
</feature>
<keyword evidence="4 8" id="KW-0812">Transmembrane</keyword>
<gene>
    <name evidence="10" type="ORF">PLBR_LOCUS1092</name>
</gene>
<dbReference type="EMBL" id="OVEO01000002">
    <property type="protein sequence ID" value="SPQ93877.1"/>
    <property type="molecule type" value="Genomic_DNA"/>
</dbReference>
<feature type="repeat" description="Solcar" evidence="8">
    <location>
        <begin position="25"/>
        <end position="109"/>
    </location>
</feature>
<feature type="repeat" description="Solcar" evidence="8">
    <location>
        <begin position="118"/>
        <end position="205"/>
    </location>
</feature>
<comment type="subcellular location">
    <subcellularLocation>
        <location evidence="1">Membrane</location>
        <topology evidence="1">Multi-pass membrane protein</topology>
    </subcellularLocation>
</comment>
<keyword evidence="6" id="KW-1133">Transmembrane helix</keyword>
<geneLocation type="mitochondrion" evidence="10"/>
<reference evidence="10 11" key="1">
    <citation type="submission" date="2018-03" db="EMBL/GenBank/DDBJ databases">
        <authorList>
            <person name="Fogelqvist J."/>
        </authorList>
    </citation>
    <scope>NUCLEOTIDE SEQUENCE [LARGE SCALE GENOMIC DNA]</scope>
</reference>
<comment type="similarity">
    <text evidence="2 9">Belongs to the mitochondrial carrier (TC 2.A.29) family.</text>
</comment>
<dbReference type="SUPFAM" id="SSF103506">
    <property type="entry name" value="Mitochondrial carrier"/>
    <property type="match status" value="1"/>
</dbReference>
<evidence type="ECO:0000256" key="9">
    <source>
        <dbReference type="RuleBase" id="RU000488"/>
    </source>
</evidence>
<dbReference type="InterPro" id="IPR018108">
    <property type="entry name" value="MCP_transmembrane"/>
</dbReference>
<dbReference type="Proteomes" id="UP000290189">
    <property type="component" value="Unassembled WGS sequence"/>
</dbReference>